<feature type="transmembrane region" description="Helical" evidence="2">
    <location>
        <begin position="83"/>
        <end position="104"/>
    </location>
</feature>
<feature type="transmembrane region" description="Helical" evidence="2">
    <location>
        <begin position="199"/>
        <end position="219"/>
    </location>
</feature>
<feature type="compositionally biased region" description="Polar residues" evidence="1">
    <location>
        <begin position="33"/>
        <end position="42"/>
    </location>
</feature>
<dbReference type="PANTHER" id="PTHR33444:SF2">
    <property type="entry name" value="MARVEL DOMAIN-CONTAINING PROTEIN"/>
    <property type="match status" value="1"/>
</dbReference>
<organism evidence="3 4">
    <name type="scientific">Trichostrongylus colubriformis</name>
    <name type="common">Black scour worm</name>
    <dbReference type="NCBI Taxonomy" id="6319"/>
    <lineage>
        <taxon>Eukaryota</taxon>
        <taxon>Metazoa</taxon>
        <taxon>Ecdysozoa</taxon>
        <taxon>Nematoda</taxon>
        <taxon>Chromadorea</taxon>
        <taxon>Rhabditida</taxon>
        <taxon>Rhabditina</taxon>
        <taxon>Rhabditomorpha</taxon>
        <taxon>Strongyloidea</taxon>
        <taxon>Trichostrongylidae</taxon>
        <taxon>Trichostrongylus</taxon>
    </lineage>
</organism>
<evidence type="ECO:0000256" key="2">
    <source>
        <dbReference type="SAM" id="Phobius"/>
    </source>
</evidence>
<feature type="compositionally biased region" description="Basic and acidic residues" evidence="1">
    <location>
        <begin position="1"/>
        <end position="11"/>
    </location>
</feature>
<dbReference type="EMBL" id="WIXE01016852">
    <property type="protein sequence ID" value="KAK5972220.1"/>
    <property type="molecule type" value="Genomic_DNA"/>
</dbReference>
<proteinExistence type="predicted"/>
<gene>
    <name evidence="3" type="ORF">GCK32_007101</name>
</gene>
<protein>
    <recommendedName>
        <fullName evidence="5">Transmembrane protein</fullName>
    </recommendedName>
</protein>
<keyword evidence="2" id="KW-1133">Transmembrane helix</keyword>
<sequence>MSANKDDKEANRSPPRSARSSSGAPTATSRTSNSVTSQTTQPDDGKEEKSVKIFVAKLKDSDLTPSERALVTGQLAHHLATGICALAIFAMFLIIAICEIIVGALNIDNCPVKKMIPIWLIVSGSSSCLRYILAIGLAIVDRNGESVAVVRAWIEVFFSLFWFVWFILGSVWIYSVYNEVTLIHGKATQTPSHGQSEKYFFWLVFCCCLICCAAVMIANQPPSERKSHKSEKLCCKSETTPELLLT</sequence>
<keyword evidence="2" id="KW-0472">Membrane</keyword>
<accession>A0AAN8FLT3</accession>
<keyword evidence="4" id="KW-1185">Reference proteome</keyword>
<evidence type="ECO:0000313" key="3">
    <source>
        <dbReference type="EMBL" id="KAK5972220.1"/>
    </source>
</evidence>
<evidence type="ECO:0000313" key="4">
    <source>
        <dbReference type="Proteomes" id="UP001331761"/>
    </source>
</evidence>
<comment type="caution">
    <text evidence="3">The sequence shown here is derived from an EMBL/GenBank/DDBJ whole genome shotgun (WGS) entry which is preliminary data.</text>
</comment>
<feature type="transmembrane region" description="Helical" evidence="2">
    <location>
        <begin position="116"/>
        <end position="140"/>
    </location>
</feature>
<reference evidence="3 4" key="1">
    <citation type="submission" date="2019-10" db="EMBL/GenBank/DDBJ databases">
        <title>Assembly and Annotation for the nematode Trichostrongylus colubriformis.</title>
        <authorList>
            <person name="Martin J."/>
        </authorList>
    </citation>
    <scope>NUCLEOTIDE SEQUENCE [LARGE SCALE GENOMIC DNA]</scope>
    <source>
        <strain evidence="3">G859</strain>
        <tissue evidence="3">Whole worm</tissue>
    </source>
</reference>
<feature type="transmembrane region" description="Helical" evidence="2">
    <location>
        <begin position="152"/>
        <end position="174"/>
    </location>
</feature>
<evidence type="ECO:0008006" key="5">
    <source>
        <dbReference type="Google" id="ProtNLM"/>
    </source>
</evidence>
<feature type="compositionally biased region" description="Low complexity" evidence="1">
    <location>
        <begin position="13"/>
        <end position="32"/>
    </location>
</feature>
<dbReference type="AlphaFoldDB" id="A0AAN8FLT3"/>
<dbReference type="Proteomes" id="UP001331761">
    <property type="component" value="Unassembled WGS sequence"/>
</dbReference>
<dbReference type="InterPro" id="IPR040350">
    <property type="entry name" value="TMEM272"/>
</dbReference>
<dbReference type="PANTHER" id="PTHR33444">
    <property type="entry name" value="SI:DKEY-19B23.12-RELATED"/>
    <property type="match status" value="1"/>
</dbReference>
<feature type="region of interest" description="Disordered" evidence="1">
    <location>
        <begin position="1"/>
        <end position="48"/>
    </location>
</feature>
<evidence type="ECO:0000256" key="1">
    <source>
        <dbReference type="SAM" id="MobiDB-lite"/>
    </source>
</evidence>
<name>A0AAN8FLT3_TRICO</name>
<keyword evidence="2" id="KW-0812">Transmembrane</keyword>